<evidence type="ECO:0000259" key="1">
    <source>
        <dbReference type="Pfam" id="PF10988"/>
    </source>
</evidence>
<accession>A0A7X8SGV0</accession>
<reference evidence="2 3" key="1">
    <citation type="submission" date="2020-04" db="EMBL/GenBank/DDBJ databases">
        <title>Flammeovirga sp. SR4, a novel species isolated from seawater.</title>
        <authorList>
            <person name="Wang X."/>
        </authorList>
    </citation>
    <scope>NUCLEOTIDE SEQUENCE [LARGE SCALE GENOMIC DNA]</scope>
    <source>
        <strain evidence="2 3">SR4</strain>
    </source>
</reference>
<gene>
    <name evidence="2" type="ORF">HGP29_02300</name>
</gene>
<proteinExistence type="predicted"/>
<name>A0A7X8SGV0_9BACT</name>
<dbReference type="InterPro" id="IPR021255">
    <property type="entry name" value="DUF2807"/>
</dbReference>
<dbReference type="Pfam" id="PF10988">
    <property type="entry name" value="DUF2807"/>
    <property type="match status" value="1"/>
</dbReference>
<feature type="domain" description="Putative auto-transporter adhesin head GIN" evidence="1">
    <location>
        <begin position="48"/>
        <end position="229"/>
    </location>
</feature>
<sequence length="241" mass="26320">MKQILLILSLAVLFSCNNESSNEAPKYHKIRIQNANVVIQYGDSFDYELTNADPNLQVSYFDKVMQVSGSNSGETDIIISLPDLDSVGIASRGKLSFSEGFTSSAPSLFISGIDDTNIYAESEFNIDTLYLDISSSSQLSFHQLNAEKLAIDVTSNGNANIEGMATYQQIRAFNGGHFNMQASEEGWKVGNPVIGNTVYAYVGSGGTAWVQATDYLESTNGNVYYKGEPKEIKGIVENKEE</sequence>
<dbReference type="Gene3D" id="2.160.20.120">
    <property type="match status" value="1"/>
</dbReference>
<keyword evidence="3" id="KW-1185">Reference proteome</keyword>
<organism evidence="2 3">
    <name type="scientific">Flammeovirga agarivorans</name>
    <dbReference type="NCBI Taxonomy" id="2726742"/>
    <lineage>
        <taxon>Bacteria</taxon>
        <taxon>Pseudomonadati</taxon>
        <taxon>Bacteroidota</taxon>
        <taxon>Cytophagia</taxon>
        <taxon>Cytophagales</taxon>
        <taxon>Flammeovirgaceae</taxon>
        <taxon>Flammeovirga</taxon>
    </lineage>
</organism>
<dbReference type="Proteomes" id="UP000585050">
    <property type="component" value="Unassembled WGS sequence"/>
</dbReference>
<dbReference type="AlphaFoldDB" id="A0A7X8SGV0"/>
<dbReference type="EMBL" id="JABAIL010000001">
    <property type="protein sequence ID" value="NLR90015.1"/>
    <property type="molecule type" value="Genomic_DNA"/>
</dbReference>
<dbReference type="RefSeq" id="WP_168880696.1">
    <property type="nucleotide sequence ID" value="NZ_JABAIL010000001.1"/>
</dbReference>
<evidence type="ECO:0000313" key="3">
    <source>
        <dbReference type="Proteomes" id="UP000585050"/>
    </source>
</evidence>
<comment type="caution">
    <text evidence="2">The sequence shown here is derived from an EMBL/GenBank/DDBJ whole genome shotgun (WGS) entry which is preliminary data.</text>
</comment>
<protein>
    <recommendedName>
        <fullName evidence="1">Putative auto-transporter adhesin head GIN domain-containing protein</fullName>
    </recommendedName>
</protein>
<evidence type="ECO:0000313" key="2">
    <source>
        <dbReference type="EMBL" id="NLR90015.1"/>
    </source>
</evidence>
<dbReference type="PROSITE" id="PS51257">
    <property type="entry name" value="PROKAR_LIPOPROTEIN"/>
    <property type="match status" value="1"/>
</dbReference>